<protein>
    <recommendedName>
        <fullName evidence="4">PH domain-containing protein</fullName>
    </recommendedName>
</protein>
<evidence type="ECO:0000256" key="1">
    <source>
        <dbReference type="SAM" id="Phobius"/>
    </source>
</evidence>
<dbReference type="RefSeq" id="WP_220170625.1">
    <property type="nucleotide sequence ID" value="NZ_JAIBOA010000033.1"/>
</dbReference>
<evidence type="ECO:0000313" key="2">
    <source>
        <dbReference type="EMBL" id="MBW8487392.1"/>
    </source>
</evidence>
<keyword evidence="3" id="KW-1185">Reference proteome</keyword>
<dbReference type="EMBL" id="JAIBOA010000033">
    <property type="protein sequence ID" value="MBW8487392.1"/>
    <property type="molecule type" value="Genomic_DNA"/>
</dbReference>
<keyword evidence="1" id="KW-1133">Transmembrane helix</keyword>
<name>A0ABS7G6F6_9ACTN</name>
<keyword evidence="1" id="KW-0812">Transmembrane</keyword>
<keyword evidence="1" id="KW-0472">Membrane</keyword>
<organism evidence="2 3">
    <name type="scientific">Actinomadura parmotrematis</name>
    <dbReference type="NCBI Taxonomy" id="2864039"/>
    <lineage>
        <taxon>Bacteria</taxon>
        <taxon>Bacillati</taxon>
        <taxon>Actinomycetota</taxon>
        <taxon>Actinomycetes</taxon>
        <taxon>Streptosporangiales</taxon>
        <taxon>Thermomonosporaceae</taxon>
        <taxon>Actinomadura</taxon>
    </lineage>
</organism>
<dbReference type="Pfam" id="PF20226">
    <property type="entry name" value="DUF6585"/>
    <property type="match status" value="1"/>
</dbReference>
<feature type="transmembrane region" description="Helical" evidence="1">
    <location>
        <begin position="53"/>
        <end position="72"/>
    </location>
</feature>
<evidence type="ECO:0008006" key="4">
    <source>
        <dbReference type="Google" id="ProtNLM"/>
    </source>
</evidence>
<proteinExistence type="predicted"/>
<evidence type="ECO:0000313" key="3">
    <source>
        <dbReference type="Proteomes" id="UP000774570"/>
    </source>
</evidence>
<gene>
    <name evidence="2" type="ORF">K1Y72_33915</name>
</gene>
<sequence>MPFPSRPLGDPVRTFDARTGRRRALAWLVLLTLAGLALLTASAVHFAAGRPLLGAAVAAAGLGYLAAAGWIARRSAVRGPAPVVVLHEGGVAVSGTPGYAWEDLASVAMSGVRRKRRGVTRWRFDVTTADGRVLRFGDALPDVRVLGEAIVARTGAVALPRHLRALEEGRAVRFGPFRVDGEGVAKDGRRLPWDAVRDVVIANGLVTVRAAGGADGLTATAAATPDALVLAELCRRARARARRAPVPPPRR</sequence>
<reference evidence="2 3" key="1">
    <citation type="submission" date="2021-07" db="EMBL/GenBank/DDBJ databases">
        <title>Actinomadura sp. PM05-2 isolated from lichen.</title>
        <authorList>
            <person name="Somphong A."/>
            <person name="Phongsopitanun W."/>
            <person name="Tanasupawat S."/>
            <person name="Peongsungnone V."/>
        </authorList>
    </citation>
    <scope>NUCLEOTIDE SEQUENCE [LARGE SCALE GENOMIC DNA]</scope>
    <source>
        <strain evidence="2 3">PM05-2</strain>
    </source>
</reference>
<dbReference type="Proteomes" id="UP000774570">
    <property type="component" value="Unassembled WGS sequence"/>
</dbReference>
<comment type="caution">
    <text evidence="2">The sequence shown here is derived from an EMBL/GenBank/DDBJ whole genome shotgun (WGS) entry which is preliminary data.</text>
</comment>
<accession>A0ABS7G6F6</accession>
<dbReference type="InterPro" id="IPR046492">
    <property type="entry name" value="DUF6585"/>
</dbReference>